<dbReference type="Proteomes" id="UP000199355">
    <property type="component" value="Unassembled WGS sequence"/>
</dbReference>
<dbReference type="PANTHER" id="PTHR42894">
    <property type="entry name" value="N-(5'-PHOSPHORIBOSYL)ANTHRANILATE ISOMERASE"/>
    <property type="match status" value="1"/>
</dbReference>
<evidence type="ECO:0000313" key="11">
    <source>
        <dbReference type="EMBL" id="SDF68163.1"/>
    </source>
</evidence>
<dbReference type="Pfam" id="PF00697">
    <property type="entry name" value="PRAI"/>
    <property type="match status" value="1"/>
</dbReference>
<dbReference type="Gene3D" id="3.20.20.70">
    <property type="entry name" value="Aldolase class I"/>
    <property type="match status" value="1"/>
</dbReference>
<dbReference type="OrthoDB" id="9796196at2"/>
<dbReference type="InterPro" id="IPR044643">
    <property type="entry name" value="TrpF_fam"/>
</dbReference>
<evidence type="ECO:0000256" key="2">
    <source>
        <dbReference type="ARBA" id="ARBA00004664"/>
    </source>
</evidence>
<evidence type="ECO:0000256" key="7">
    <source>
        <dbReference type="ARBA" id="ARBA00023141"/>
    </source>
</evidence>
<evidence type="ECO:0000256" key="5">
    <source>
        <dbReference type="ARBA" id="ARBA00022605"/>
    </source>
</evidence>
<dbReference type="HAMAP" id="MF_00135">
    <property type="entry name" value="PRAI"/>
    <property type="match status" value="1"/>
</dbReference>
<dbReference type="InterPro" id="IPR011060">
    <property type="entry name" value="RibuloseP-bd_barrel"/>
</dbReference>
<evidence type="ECO:0000259" key="10">
    <source>
        <dbReference type="Pfam" id="PF00697"/>
    </source>
</evidence>
<dbReference type="STRING" id="571438.SAMN05192586_11073"/>
<evidence type="ECO:0000256" key="3">
    <source>
        <dbReference type="ARBA" id="ARBA00012572"/>
    </source>
</evidence>
<dbReference type="GO" id="GO:0000162">
    <property type="term" value="P:L-tryptophan biosynthetic process"/>
    <property type="evidence" value="ECO:0007669"/>
    <property type="project" value="UniProtKB-UniRule"/>
</dbReference>
<evidence type="ECO:0000313" key="12">
    <source>
        <dbReference type="Proteomes" id="UP000199355"/>
    </source>
</evidence>
<comment type="similarity">
    <text evidence="9">Belongs to the TrpF family.</text>
</comment>
<evidence type="ECO:0000256" key="8">
    <source>
        <dbReference type="ARBA" id="ARBA00023235"/>
    </source>
</evidence>
<dbReference type="SUPFAM" id="SSF51366">
    <property type="entry name" value="Ribulose-phoshate binding barrel"/>
    <property type="match status" value="1"/>
</dbReference>
<dbReference type="InterPro" id="IPR013785">
    <property type="entry name" value="Aldolase_TIM"/>
</dbReference>
<dbReference type="InterPro" id="IPR001240">
    <property type="entry name" value="PRAI_dom"/>
</dbReference>
<dbReference type="CDD" id="cd00405">
    <property type="entry name" value="PRAI"/>
    <property type="match status" value="1"/>
</dbReference>
<dbReference type="EMBL" id="FNBX01000010">
    <property type="protein sequence ID" value="SDF68163.1"/>
    <property type="molecule type" value="Genomic_DNA"/>
</dbReference>
<protein>
    <recommendedName>
        <fullName evidence="4 9">N-(5'-phosphoribosyl)anthranilate isomerase</fullName>
        <shortName evidence="9">PRAI</shortName>
        <ecNumber evidence="3 9">5.3.1.24</ecNumber>
    </recommendedName>
</protein>
<comment type="catalytic activity">
    <reaction evidence="1 9">
        <text>N-(5-phospho-beta-D-ribosyl)anthranilate = 1-(2-carboxyphenylamino)-1-deoxy-D-ribulose 5-phosphate</text>
        <dbReference type="Rhea" id="RHEA:21540"/>
        <dbReference type="ChEBI" id="CHEBI:18277"/>
        <dbReference type="ChEBI" id="CHEBI:58613"/>
        <dbReference type="EC" id="5.3.1.24"/>
    </reaction>
</comment>
<dbReference type="GO" id="GO:0004640">
    <property type="term" value="F:phosphoribosylanthranilate isomerase activity"/>
    <property type="evidence" value="ECO:0007669"/>
    <property type="project" value="UniProtKB-UniRule"/>
</dbReference>
<feature type="domain" description="N-(5'phosphoribosyl) anthranilate isomerase (PRAI)" evidence="10">
    <location>
        <begin position="4"/>
        <end position="198"/>
    </location>
</feature>
<keyword evidence="6 9" id="KW-0822">Tryptophan biosynthesis</keyword>
<proteinExistence type="inferred from homology"/>
<dbReference type="RefSeq" id="WP_092153901.1">
    <property type="nucleotide sequence ID" value="NZ_FNBX01000010.1"/>
</dbReference>
<dbReference type="AlphaFoldDB" id="A0A1G7N280"/>
<dbReference type="PANTHER" id="PTHR42894:SF1">
    <property type="entry name" value="N-(5'-PHOSPHORIBOSYL)ANTHRANILATE ISOMERASE"/>
    <property type="match status" value="1"/>
</dbReference>
<sequence length="210" mass="22344">MLVKFCGLTRQEDADQAVRLGARMGGFIFHPRSPRGVRPETAAALDTGPLLRVGVFVEQDAEEIRAIMAAARLDLAQLHGGQSVECAQAVGAERVIRVLWPERYSHRALLYTALRRHAEACAYYLLDAGVKGGGSGRRLEWPDLCCLRAPHPWLLAGGLGPGNVRAALSMCAPCGVDFNSGVEDAPGRKNADKMAAAVAAANPKGNGNMS</sequence>
<keyword evidence="7 9" id="KW-0057">Aromatic amino acid biosynthesis</keyword>
<gene>
    <name evidence="9" type="primary">trpF</name>
    <name evidence="11" type="ORF">SAMN05192586_11073</name>
</gene>
<organism evidence="11 12">
    <name type="scientific">Desulfovibrio legallii</name>
    <dbReference type="NCBI Taxonomy" id="571438"/>
    <lineage>
        <taxon>Bacteria</taxon>
        <taxon>Pseudomonadati</taxon>
        <taxon>Thermodesulfobacteriota</taxon>
        <taxon>Desulfovibrionia</taxon>
        <taxon>Desulfovibrionales</taxon>
        <taxon>Desulfovibrionaceae</taxon>
        <taxon>Desulfovibrio</taxon>
    </lineage>
</organism>
<dbReference type="EC" id="5.3.1.24" evidence="3 9"/>
<keyword evidence="5 9" id="KW-0028">Amino-acid biosynthesis</keyword>
<evidence type="ECO:0000256" key="6">
    <source>
        <dbReference type="ARBA" id="ARBA00022822"/>
    </source>
</evidence>
<name>A0A1G7N280_9BACT</name>
<evidence type="ECO:0000256" key="4">
    <source>
        <dbReference type="ARBA" id="ARBA00022272"/>
    </source>
</evidence>
<dbReference type="UniPathway" id="UPA00035">
    <property type="reaction ID" value="UER00042"/>
</dbReference>
<keyword evidence="12" id="KW-1185">Reference proteome</keyword>
<reference evidence="12" key="1">
    <citation type="submission" date="2016-10" db="EMBL/GenBank/DDBJ databases">
        <authorList>
            <person name="Varghese N."/>
            <person name="Submissions S."/>
        </authorList>
    </citation>
    <scope>NUCLEOTIDE SEQUENCE [LARGE SCALE GENOMIC DNA]</scope>
    <source>
        <strain evidence="12">KHC7</strain>
    </source>
</reference>
<accession>A0A1G7N280</accession>
<comment type="pathway">
    <text evidence="2 9">Amino-acid biosynthesis; L-tryptophan biosynthesis; L-tryptophan from chorismate: step 3/5.</text>
</comment>
<evidence type="ECO:0000256" key="9">
    <source>
        <dbReference type="HAMAP-Rule" id="MF_00135"/>
    </source>
</evidence>
<evidence type="ECO:0000256" key="1">
    <source>
        <dbReference type="ARBA" id="ARBA00001164"/>
    </source>
</evidence>
<keyword evidence="8 9" id="KW-0413">Isomerase</keyword>